<dbReference type="GO" id="GO:0003723">
    <property type="term" value="F:RNA binding"/>
    <property type="evidence" value="ECO:0007669"/>
    <property type="project" value="InterPro"/>
</dbReference>
<name>A0AB39BZ47_9BACI</name>
<dbReference type="HAMAP" id="MF_00171">
    <property type="entry name" value="TruA"/>
    <property type="match status" value="1"/>
</dbReference>
<reference evidence="9" key="1">
    <citation type="submission" date="2024-07" db="EMBL/GenBank/DDBJ databases">
        <title>Identification and characteristics of an arsenic-resistant bacterial isolate, which belongs to a novel species.</title>
        <authorList>
            <person name="Juszczyk A."/>
            <person name="Kowalczyk A."/>
            <person name="Was K."/>
            <person name="Kosowicz W."/>
            <person name="Budzyn A."/>
            <person name="Latowski D."/>
        </authorList>
    </citation>
    <scope>NUCLEOTIDE SEQUENCE</scope>
    <source>
        <strain evidence="9">As8PL</strain>
    </source>
</reference>
<dbReference type="Gene3D" id="3.30.70.660">
    <property type="entry name" value="Pseudouridine synthase I, catalytic domain, C-terminal subdomain"/>
    <property type="match status" value="1"/>
</dbReference>
<accession>A0AB39BZ47</accession>
<dbReference type="AlphaFoldDB" id="A0AB39BZ47"/>
<comment type="similarity">
    <text evidence="1 4 7">Belongs to the tRNA pseudouridine synthase TruA family.</text>
</comment>
<feature type="binding site" evidence="4 6">
    <location>
        <position position="111"/>
    </location>
    <ligand>
        <name>substrate</name>
    </ligand>
</feature>
<evidence type="ECO:0000256" key="1">
    <source>
        <dbReference type="ARBA" id="ARBA00009375"/>
    </source>
</evidence>
<comment type="subunit">
    <text evidence="4">Homodimer.</text>
</comment>
<comment type="catalytic activity">
    <reaction evidence="4 7">
        <text>uridine(38/39/40) in tRNA = pseudouridine(38/39/40) in tRNA</text>
        <dbReference type="Rhea" id="RHEA:22376"/>
        <dbReference type="Rhea" id="RHEA-COMP:10085"/>
        <dbReference type="Rhea" id="RHEA-COMP:10087"/>
        <dbReference type="ChEBI" id="CHEBI:65314"/>
        <dbReference type="ChEBI" id="CHEBI:65315"/>
        <dbReference type="EC" id="5.4.99.12"/>
    </reaction>
</comment>
<organism evidence="9">
    <name type="scientific">Alkalihalophilus sp. As8PL</name>
    <dbReference type="NCBI Taxonomy" id="3237103"/>
    <lineage>
        <taxon>Bacteria</taxon>
        <taxon>Bacillati</taxon>
        <taxon>Bacillota</taxon>
        <taxon>Bacilli</taxon>
        <taxon>Bacillales</taxon>
        <taxon>Bacillaceae</taxon>
        <taxon>Alkalihalophilus</taxon>
    </lineage>
</organism>
<dbReference type="InterPro" id="IPR020095">
    <property type="entry name" value="PsdUridine_synth_TruA_C"/>
</dbReference>
<dbReference type="EC" id="5.4.99.12" evidence="4"/>
<proteinExistence type="inferred from homology"/>
<dbReference type="Gene3D" id="3.30.70.580">
    <property type="entry name" value="Pseudouridine synthase I, catalytic domain, N-terminal subdomain"/>
    <property type="match status" value="1"/>
</dbReference>
<dbReference type="RefSeq" id="WP_368505948.1">
    <property type="nucleotide sequence ID" value="NZ_CP162551.1"/>
</dbReference>
<dbReference type="InterPro" id="IPR020103">
    <property type="entry name" value="PsdUridine_synth_cat_dom_sf"/>
</dbReference>
<dbReference type="InterPro" id="IPR020097">
    <property type="entry name" value="PsdUridine_synth_TruA_a/b_dom"/>
</dbReference>
<dbReference type="NCBIfam" id="TIGR00071">
    <property type="entry name" value="hisT_truA"/>
    <property type="match status" value="1"/>
</dbReference>
<dbReference type="FunFam" id="3.30.70.580:FF:000001">
    <property type="entry name" value="tRNA pseudouridine synthase A"/>
    <property type="match status" value="1"/>
</dbReference>
<feature type="domain" description="Pseudouridine synthase I TruA alpha/beta" evidence="8">
    <location>
        <begin position="8"/>
        <end position="104"/>
    </location>
</feature>
<dbReference type="GO" id="GO:0031119">
    <property type="term" value="P:tRNA pseudouridine synthesis"/>
    <property type="evidence" value="ECO:0007669"/>
    <property type="project" value="UniProtKB-UniRule"/>
</dbReference>
<evidence type="ECO:0000256" key="3">
    <source>
        <dbReference type="ARBA" id="ARBA00023235"/>
    </source>
</evidence>
<keyword evidence="2 4" id="KW-0819">tRNA processing</keyword>
<dbReference type="GO" id="GO:0160147">
    <property type="term" value="F:tRNA pseudouridine(38-40) synthase activity"/>
    <property type="evidence" value="ECO:0007669"/>
    <property type="project" value="UniProtKB-EC"/>
</dbReference>
<dbReference type="SUPFAM" id="SSF55120">
    <property type="entry name" value="Pseudouridine synthase"/>
    <property type="match status" value="1"/>
</dbReference>
<dbReference type="EMBL" id="CP162551">
    <property type="protein sequence ID" value="XDI38694.1"/>
    <property type="molecule type" value="Genomic_DNA"/>
</dbReference>
<comment type="caution">
    <text evidence="4">Lacks conserved residue(s) required for the propagation of feature annotation.</text>
</comment>
<evidence type="ECO:0000256" key="6">
    <source>
        <dbReference type="PIRSR" id="PIRSR001430-2"/>
    </source>
</evidence>
<dbReference type="InterPro" id="IPR020094">
    <property type="entry name" value="TruA/RsuA/RluB/E/F_N"/>
</dbReference>
<evidence type="ECO:0000256" key="7">
    <source>
        <dbReference type="RuleBase" id="RU003792"/>
    </source>
</evidence>
<feature type="domain" description="Pseudouridine synthase I TruA alpha/beta" evidence="8">
    <location>
        <begin position="144"/>
        <end position="246"/>
    </location>
</feature>
<evidence type="ECO:0000259" key="8">
    <source>
        <dbReference type="Pfam" id="PF01416"/>
    </source>
</evidence>
<dbReference type="Pfam" id="PF01416">
    <property type="entry name" value="PseudoU_synth_1"/>
    <property type="match status" value="2"/>
</dbReference>
<keyword evidence="3 4" id="KW-0413">Isomerase</keyword>
<evidence type="ECO:0000256" key="5">
    <source>
        <dbReference type="PIRSR" id="PIRSR001430-1"/>
    </source>
</evidence>
<gene>
    <name evidence="4 9" type="primary">truA</name>
    <name evidence="9" type="ORF">AB3N04_10585</name>
</gene>
<evidence type="ECO:0000256" key="2">
    <source>
        <dbReference type="ARBA" id="ARBA00022694"/>
    </source>
</evidence>
<sequence length="248" mass="28225">MKRLACVVSYDGTNFSGYQVQPNKRTVQLELEQALKKVHKGQQTHVVASGRTDAGVHAKGQVIHFDSPYHIPEAQWPKALNACLPDDIRITHAKYVSTDFHARYHTSGKEYRYRVLKSEQVDVFRRNLVTHIPYSLNVEEMRVAAQLLVGTHDFSAFCAANTNVVDKVRTLYAVEIKEYGDELHFILRGNGFLYNMVRIIVGTLLEVGNKKRSVNSVRMALEKCEREYAGKTAPGHGLYLWAVQYDEQ</sequence>
<dbReference type="PANTHER" id="PTHR11142">
    <property type="entry name" value="PSEUDOURIDYLATE SYNTHASE"/>
    <property type="match status" value="1"/>
</dbReference>
<protein>
    <recommendedName>
        <fullName evidence="4">tRNA pseudouridine synthase A</fullName>
        <ecNumber evidence="4">5.4.99.12</ecNumber>
    </recommendedName>
    <alternativeName>
        <fullName evidence="4">tRNA pseudouridine(38-40) synthase</fullName>
    </alternativeName>
    <alternativeName>
        <fullName evidence="4">tRNA pseudouridylate synthase I</fullName>
    </alternativeName>
    <alternativeName>
        <fullName evidence="4">tRNA-uridine isomerase I</fullName>
    </alternativeName>
</protein>
<evidence type="ECO:0000256" key="4">
    <source>
        <dbReference type="HAMAP-Rule" id="MF_00171"/>
    </source>
</evidence>
<dbReference type="InterPro" id="IPR001406">
    <property type="entry name" value="PsdUridine_synth_TruA"/>
</dbReference>
<dbReference type="PIRSF" id="PIRSF001430">
    <property type="entry name" value="tRNA_psdUrid_synth"/>
    <property type="match status" value="1"/>
</dbReference>
<feature type="active site" description="Nucleophile" evidence="4 5">
    <location>
        <position position="53"/>
    </location>
</feature>
<comment type="function">
    <text evidence="4">Formation of pseudouridine at positions 38, 39 and 40 in the anticodon stem and loop of transfer RNAs.</text>
</comment>
<dbReference type="PANTHER" id="PTHR11142:SF0">
    <property type="entry name" value="TRNA PSEUDOURIDINE SYNTHASE-LIKE 1"/>
    <property type="match status" value="1"/>
</dbReference>
<dbReference type="CDD" id="cd02570">
    <property type="entry name" value="PseudoU_synth_EcTruA"/>
    <property type="match status" value="1"/>
</dbReference>
<evidence type="ECO:0000313" key="9">
    <source>
        <dbReference type="EMBL" id="XDI38694.1"/>
    </source>
</evidence>